<evidence type="ECO:0000256" key="3">
    <source>
        <dbReference type="SAM" id="Phobius"/>
    </source>
</evidence>
<dbReference type="InterPro" id="IPR050621">
    <property type="entry name" value="Tudor_domain_containing"/>
</dbReference>
<feature type="compositionally biased region" description="Polar residues" evidence="2">
    <location>
        <begin position="84"/>
        <end position="102"/>
    </location>
</feature>
<dbReference type="Pfam" id="PF00567">
    <property type="entry name" value="TUDOR"/>
    <property type="match status" value="1"/>
</dbReference>
<dbReference type="Proteomes" id="UP000614601">
    <property type="component" value="Unassembled WGS sequence"/>
</dbReference>
<keyword evidence="3" id="KW-1133">Transmembrane helix</keyword>
<dbReference type="EMBL" id="CAJFDH010000003">
    <property type="protein sequence ID" value="CAD5215642.1"/>
    <property type="molecule type" value="Genomic_DNA"/>
</dbReference>
<evidence type="ECO:0000256" key="1">
    <source>
        <dbReference type="PROSITE-ProRule" id="PRU00117"/>
    </source>
</evidence>
<keyword evidence="6" id="KW-1185">Reference proteome</keyword>
<dbReference type="OrthoDB" id="10069557at2759"/>
<sequence>MSSGHRRYFLAAVGAASLAAFLYLMERRRKRQISRAVQKPAKPSLDTVLEAEPLSRQPSTASAPATDAPAPVPEVKVSYPVAESKQTSVKPSPPMTSESHNVQPAPEVPQEKAAEEKQDKQKDMTKKVPKVPIVRVDQEEVSDTGSVKSLVVNTETQKKTVTEITQIPAETEYKNAESPSQSSTNSEGSADSGRATGGPNCSPFEHHNDYEIYPVYEFEVPNTLVGLIIGVQGKTISELCNRAQVRMLIRPHHTLTRVETHQICSIEGKRQNINKCLHMIRYRFPQNRFPDLNLKPVLPPTILDAPKVVGSEPTALSLPVGVPCEVFVCSIVDSGHFFVQLPTHPTFSSLSTLDYYTMNIYSNLSGIPVLPKPCSPGVVCIAPTCSGWFRAITLHHNENDDTVLVRFADYGGFATLPRTELRQIRSDLTSLPMQAIECYLGYVQPSDGTVHWSKNAVDVFTKLCSSKIVHAELIGYHKDNNIPYVKLCTVDEKKNVKRVDQVLLELGHAKPADPAKMVGVQSAARNAPIARKKH</sequence>
<dbReference type="Gene3D" id="2.30.30.140">
    <property type="match status" value="1"/>
</dbReference>
<dbReference type="InterPro" id="IPR004088">
    <property type="entry name" value="KH_dom_type_1"/>
</dbReference>
<evidence type="ECO:0000313" key="6">
    <source>
        <dbReference type="Proteomes" id="UP000614601"/>
    </source>
</evidence>
<evidence type="ECO:0000256" key="2">
    <source>
        <dbReference type="SAM" id="MobiDB-lite"/>
    </source>
</evidence>
<feature type="compositionally biased region" description="Polar residues" evidence="2">
    <location>
        <begin position="177"/>
        <end position="189"/>
    </location>
</feature>
<dbReference type="Proteomes" id="UP000783686">
    <property type="component" value="Unassembled WGS sequence"/>
</dbReference>
<feature type="compositionally biased region" description="Low complexity" evidence="2">
    <location>
        <begin position="58"/>
        <end position="69"/>
    </location>
</feature>
<reference evidence="5" key="1">
    <citation type="submission" date="2020-09" db="EMBL/GenBank/DDBJ databases">
        <authorList>
            <person name="Kikuchi T."/>
        </authorList>
    </citation>
    <scope>NUCLEOTIDE SEQUENCE</scope>
    <source>
        <strain evidence="5">SH1</strain>
    </source>
</reference>
<dbReference type="SMART" id="SM00333">
    <property type="entry name" value="TUDOR"/>
    <property type="match status" value="1"/>
</dbReference>
<dbReference type="Pfam" id="PF00013">
    <property type="entry name" value="KH_1"/>
    <property type="match status" value="1"/>
</dbReference>
<feature type="region of interest" description="Disordered" evidence="2">
    <location>
        <begin position="33"/>
        <end position="131"/>
    </location>
</feature>
<dbReference type="Gene3D" id="2.40.50.90">
    <property type="match status" value="1"/>
</dbReference>
<name>A0A811KJE7_9BILA</name>
<dbReference type="InterPro" id="IPR004087">
    <property type="entry name" value="KH_dom"/>
</dbReference>
<dbReference type="AlphaFoldDB" id="A0A811KJE7"/>
<dbReference type="SUPFAM" id="SSF54791">
    <property type="entry name" value="Eukaryotic type KH-domain (KH-domain type I)"/>
    <property type="match status" value="1"/>
</dbReference>
<feature type="domain" description="Tudor" evidence="4">
    <location>
        <begin position="373"/>
        <end position="431"/>
    </location>
</feature>
<comment type="caution">
    <text evidence="5">The sequence shown here is derived from an EMBL/GenBank/DDBJ whole genome shotgun (WGS) entry which is preliminary data.</text>
</comment>
<evidence type="ECO:0000259" key="4">
    <source>
        <dbReference type="PROSITE" id="PS50304"/>
    </source>
</evidence>
<dbReference type="CDD" id="cd20407">
    <property type="entry name" value="Tudor_AKAP1"/>
    <property type="match status" value="1"/>
</dbReference>
<dbReference type="InterPro" id="IPR047367">
    <property type="entry name" value="Tudor_AKAP1"/>
</dbReference>
<accession>A0A811KJE7</accession>
<keyword evidence="3" id="KW-0812">Transmembrane</keyword>
<dbReference type="PROSITE" id="PS50084">
    <property type="entry name" value="KH_TYPE_1"/>
    <property type="match status" value="1"/>
</dbReference>
<dbReference type="InterPro" id="IPR036612">
    <property type="entry name" value="KH_dom_type_1_sf"/>
</dbReference>
<dbReference type="PROSITE" id="PS50304">
    <property type="entry name" value="TUDOR"/>
    <property type="match status" value="1"/>
</dbReference>
<dbReference type="PANTHER" id="PTHR22948:SF65">
    <property type="entry name" value="A-KINASE ANCHORING PROTEIN 1"/>
    <property type="match status" value="1"/>
</dbReference>
<dbReference type="InterPro" id="IPR047368">
    <property type="entry name" value="KH-I_AKAP1"/>
</dbReference>
<keyword evidence="3" id="KW-0472">Membrane</keyword>
<feature type="transmembrane region" description="Helical" evidence="3">
    <location>
        <begin position="6"/>
        <end position="25"/>
    </location>
</feature>
<organism evidence="5 6">
    <name type="scientific">Bursaphelenchus okinawaensis</name>
    <dbReference type="NCBI Taxonomy" id="465554"/>
    <lineage>
        <taxon>Eukaryota</taxon>
        <taxon>Metazoa</taxon>
        <taxon>Ecdysozoa</taxon>
        <taxon>Nematoda</taxon>
        <taxon>Chromadorea</taxon>
        <taxon>Rhabditida</taxon>
        <taxon>Tylenchina</taxon>
        <taxon>Tylenchomorpha</taxon>
        <taxon>Aphelenchoidea</taxon>
        <taxon>Aphelenchoididae</taxon>
        <taxon>Bursaphelenchus</taxon>
    </lineage>
</organism>
<dbReference type="SMART" id="SM00322">
    <property type="entry name" value="KH"/>
    <property type="match status" value="1"/>
</dbReference>
<protein>
    <recommendedName>
        <fullName evidence="4">Tudor domain-containing protein</fullName>
    </recommendedName>
</protein>
<feature type="compositionally biased region" description="Basic and acidic residues" evidence="2">
    <location>
        <begin position="109"/>
        <end position="126"/>
    </location>
</feature>
<dbReference type="EMBL" id="CAJFCW020000003">
    <property type="protein sequence ID" value="CAG9104486.1"/>
    <property type="molecule type" value="Genomic_DNA"/>
</dbReference>
<keyword evidence="1" id="KW-0694">RNA-binding</keyword>
<dbReference type="GO" id="GO:0005739">
    <property type="term" value="C:mitochondrion"/>
    <property type="evidence" value="ECO:0007669"/>
    <property type="project" value="UniProtKB-ARBA"/>
</dbReference>
<dbReference type="Gene3D" id="3.30.1370.10">
    <property type="entry name" value="K Homology domain, type 1"/>
    <property type="match status" value="1"/>
</dbReference>
<gene>
    <name evidence="5" type="ORF">BOKJ2_LOCUS6195</name>
</gene>
<dbReference type="PANTHER" id="PTHR22948">
    <property type="entry name" value="TUDOR DOMAIN CONTAINING PROTEIN"/>
    <property type="match status" value="1"/>
</dbReference>
<dbReference type="InterPro" id="IPR035437">
    <property type="entry name" value="SNase_OB-fold_sf"/>
</dbReference>
<feature type="region of interest" description="Disordered" evidence="2">
    <location>
        <begin position="162"/>
        <end position="202"/>
    </location>
</feature>
<evidence type="ECO:0000313" key="5">
    <source>
        <dbReference type="EMBL" id="CAD5215642.1"/>
    </source>
</evidence>
<dbReference type="CDD" id="cd22395">
    <property type="entry name" value="KH-I_AKAP1"/>
    <property type="match status" value="1"/>
</dbReference>
<dbReference type="InterPro" id="IPR002999">
    <property type="entry name" value="Tudor"/>
</dbReference>
<proteinExistence type="predicted"/>
<dbReference type="GO" id="GO:0003723">
    <property type="term" value="F:RNA binding"/>
    <property type="evidence" value="ECO:0007669"/>
    <property type="project" value="UniProtKB-UniRule"/>
</dbReference>
<dbReference type="SUPFAM" id="SSF63748">
    <property type="entry name" value="Tudor/PWWP/MBT"/>
    <property type="match status" value="1"/>
</dbReference>